<dbReference type="AlphaFoldDB" id="A0A392QNV2"/>
<reference evidence="1 2" key="1">
    <citation type="journal article" date="2018" name="Front. Plant Sci.">
        <title>Red Clover (Trifolium pratense) and Zigzag Clover (T. medium) - A Picture of Genomic Similarities and Differences.</title>
        <authorList>
            <person name="Dluhosova J."/>
            <person name="Istvanek J."/>
            <person name="Nedelnik J."/>
            <person name="Repkova J."/>
        </authorList>
    </citation>
    <scope>NUCLEOTIDE SEQUENCE [LARGE SCALE GENOMIC DNA]</scope>
    <source>
        <strain evidence="2">cv. 10/8</strain>
        <tissue evidence="1">Leaf</tissue>
    </source>
</reference>
<dbReference type="GO" id="GO:0004527">
    <property type="term" value="F:exonuclease activity"/>
    <property type="evidence" value="ECO:0007669"/>
    <property type="project" value="UniProtKB-KW"/>
</dbReference>
<proteinExistence type="predicted"/>
<dbReference type="PANTHER" id="PTHR33710">
    <property type="entry name" value="BNAC02G09200D PROTEIN"/>
    <property type="match status" value="1"/>
</dbReference>
<protein>
    <submittedName>
        <fullName evidence="1">Endonuclease/exonuclease/phosphatase family protein</fullName>
    </submittedName>
</protein>
<keyword evidence="1" id="KW-0255">Endonuclease</keyword>
<evidence type="ECO:0000313" key="1">
    <source>
        <dbReference type="EMBL" id="MCI25216.1"/>
    </source>
</evidence>
<dbReference type="GO" id="GO:0004519">
    <property type="term" value="F:endonuclease activity"/>
    <property type="evidence" value="ECO:0007669"/>
    <property type="project" value="UniProtKB-KW"/>
</dbReference>
<keyword evidence="2" id="KW-1185">Reference proteome</keyword>
<name>A0A392QNV2_9FABA</name>
<comment type="caution">
    <text evidence="1">The sequence shown here is derived from an EMBL/GenBank/DDBJ whole genome shotgun (WGS) entry which is preliminary data.</text>
</comment>
<keyword evidence="1" id="KW-0269">Exonuclease</keyword>
<organism evidence="1 2">
    <name type="scientific">Trifolium medium</name>
    <dbReference type="NCBI Taxonomy" id="97028"/>
    <lineage>
        <taxon>Eukaryota</taxon>
        <taxon>Viridiplantae</taxon>
        <taxon>Streptophyta</taxon>
        <taxon>Embryophyta</taxon>
        <taxon>Tracheophyta</taxon>
        <taxon>Spermatophyta</taxon>
        <taxon>Magnoliopsida</taxon>
        <taxon>eudicotyledons</taxon>
        <taxon>Gunneridae</taxon>
        <taxon>Pentapetalae</taxon>
        <taxon>rosids</taxon>
        <taxon>fabids</taxon>
        <taxon>Fabales</taxon>
        <taxon>Fabaceae</taxon>
        <taxon>Papilionoideae</taxon>
        <taxon>50 kb inversion clade</taxon>
        <taxon>NPAAA clade</taxon>
        <taxon>Hologalegina</taxon>
        <taxon>IRL clade</taxon>
        <taxon>Trifolieae</taxon>
        <taxon>Trifolium</taxon>
    </lineage>
</organism>
<dbReference type="EMBL" id="LXQA010145928">
    <property type="protein sequence ID" value="MCI25216.1"/>
    <property type="molecule type" value="Genomic_DNA"/>
</dbReference>
<dbReference type="Proteomes" id="UP000265520">
    <property type="component" value="Unassembled WGS sequence"/>
</dbReference>
<evidence type="ECO:0000313" key="2">
    <source>
        <dbReference type="Proteomes" id="UP000265520"/>
    </source>
</evidence>
<keyword evidence="1" id="KW-0540">Nuclease</keyword>
<sequence>MPLQGYSYAWLRSRGEHDVVEERLDRAMETQSWLDLFPNSQLLNTVADRSDHSPIILKLLEQENNGYRRPFRFENAWLEEERLHEVVTTAWGRGS</sequence>
<dbReference type="PANTHER" id="PTHR33710:SF71">
    <property type="entry name" value="ENDONUCLEASE_EXONUCLEASE_PHOSPHATASE DOMAIN-CONTAINING PROTEIN"/>
    <property type="match status" value="1"/>
</dbReference>
<keyword evidence="1" id="KW-0378">Hydrolase</keyword>
<accession>A0A392QNV2</accession>